<reference evidence="1" key="1">
    <citation type="journal article" date="2021" name="Open Biol.">
        <title>Shared evolutionary footprints suggest mitochondrial oxidative damage underlies multiple complex I losses in fungi.</title>
        <authorList>
            <person name="Schikora-Tamarit M.A."/>
            <person name="Marcet-Houben M."/>
            <person name="Nosek J."/>
            <person name="Gabaldon T."/>
        </authorList>
    </citation>
    <scope>NUCLEOTIDE SEQUENCE</scope>
    <source>
        <strain evidence="1">NCAIM Y.01608</strain>
    </source>
</reference>
<proteinExistence type="predicted"/>
<evidence type="ECO:0000313" key="1">
    <source>
        <dbReference type="EMBL" id="KAH3674096.1"/>
    </source>
</evidence>
<keyword evidence="2" id="KW-1185">Reference proteome</keyword>
<comment type="caution">
    <text evidence="1">The sequence shown here is derived from an EMBL/GenBank/DDBJ whole genome shotgun (WGS) entry which is preliminary data.</text>
</comment>
<sequence length="234" mass="25194">MRTGFCGECCLMAMNAGLFIVFISGQKAKLSGNPSIYICNGTGRTLGGKLNKPSLTPSQPPMSMALEMAVDRPRSLIGFLVKDETKFILLTMISKIGPLSLASRCISSIITSETSCTNFRVCQLREIPSNFSGVVIIMSDSRTSRASGSESPVISTTRCFVFLEMRSLQSSTRSLTRAFIGAIYTTLDPGNSLKACQMASSATTVFPDPVGEPTNTLELVLYSVWNTIVCIGLK</sequence>
<evidence type="ECO:0000313" key="2">
    <source>
        <dbReference type="Proteomes" id="UP000788993"/>
    </source>
</evidence>
<dbReference type="EMBL" id="JAEUBD010000526">
    <property type="protein sequence ID" value="KAH3674096.1"/>
    <property type="molecule type" value="Genomic_DNA"/>
</dbReference>
<dbReference type="Proteomes" id="UP000788993">
    <property type="component" value="Unassembled WGS sequence"/>
</dbReference>
<protein>
    <submittedName>
        <fullName evidence="1">Uncharacterized protein</fullName>
    </submittedName>
</protein>
<gene>
    <name evidence="1" type="ORF">OGATHE_002076</name>
</gene>
<organism evidence="1 2">
    <name type="scientific">Ogataea polymorpha</name>
    <dbReference type="NCBI Taxonomy" id="460523"/>
    <lineage>
        <taxon>Eukaryota</taxon>
        <taxon>Fungi</taxon>
        <taxon>Dikarya</taxon>
        <taxon>Ascomycota</taxon>
        <taxon>Saccharomycotina</taxon>
        <taxon>Pichiomycetes</taxon>
        <taxon>Pichiales</taxon>
        <taxon>Pichiaceae</taxon>
        <taxon>Ogataea</taxon>
    </lineage>
</organism>
<name>A0A9P8PL95_9ASCO</name>
<reference evidence="1" key="2">
    <citation type="submission" date="2021-01" db="EMBL/GenBank/DDBJ databases">
        <authorList>
            <person name="Schikora-Tamarit M.A."/>
        </authorList>
    </citation>
    <scope>NUCLEOTIDE SEQUENCE</scope>
    <source>
        <strain evidence="1">NCAIM Y.01608</strain>
    </source>
</reference>
<dbReference type="AlphaFoldDB" id="A0A9P8PL95"/>
<accession>A0A9P8PL95</accession>